<sequence>KNEYLSTRKMTSYNKDSGHEQMLSAGTEVNLRKCRTVSIVYADDSTIEGLVQRIERACFDGKGGTRLTSLDD</sequence>
<dbReference type="AlphaFoldDB" id="A0AAD8AD68"/>
<feature type="region of interest" description="Disordered" evidence="1">
    <location>
        <begin position="1"/>
        <end position="20"/>
    </location>
</feature>
<proteinExistence type="predicted"/>
<organism evidence="2 3">
    <name type="scientific">Diploptera punctata</name>
    <name type="common">Pacific beetle cockroach</name>
    <dbReference type="NCBI Taxonomy" id="6984"/>
    <lineage>
        <taxon>Eukaryota</taxon>
        <taxon>Metazoa</taxon>
        <taxon>Ecdysozoa</taxon>
        <taxon>Arthropoda</taxon>
        <taxon>Hexapoda</taxon>
        <taxon>Insecta</taxon>
        <taxon>Pterygota</taxon>
        <taxon>Neoptera</taxon>
        <taxon>Polyneoptera</taxon>
        <taxon>Dictyoptera</taxon>
        <taxon>Blattodea</taxon>
        <taxon>Blaberoidea</taxon>
        <taxon>Blaberidae</taxon>
        <taxon>Diplopterinae</taxon>
        <taxon>Diploptera</taxon>
    </lineage>
</organism>
<feature type="non-terminal residue" evidence="2">
    <location>
        <position position="1"/>
    </location>
</feature>
<protein>
    <submittedName>
        <fullName evidence="2">Uncharacterized protein</fullName>
    </submittedName>
</protein>
<comment type="caution">
    <text evidence="2">The sequence shown here is derived from an EMBL/GenBank/DDBJ whole genome shotgun (WGS) entry which is preliminary data.</text>
</comment>
<name>A0AAD8AD68_DIPPU</name>
<dbReference type="Proteomes" id="UP001233999">
    <property type="component" value="Unassembled WGS sequence"/>
</dbReference>
<reference evidence="2" key="2">
    <citation type="submission" date="2023-05" db="EMBL/GenBank/DDBJ databases">
        <authorList>
            <person name="Fouks B."/>
        </authorList>
    </citation>
    <scope>NUCLEOTIDE SEQUENCE</scope>
    <source>
        <strain evidence="2">Stay&amp;Tobe</strain>
        <tissue evidence="2">Testes</tissue>
    </source>
</reference>
<evidence type="ECO:0000313" key="3">
    <source>
        <dbReference type="Proteomes" id="UP001233999"/>
    </source>
</evidence>
<evidence type="ECO:0000256" key="1">
    <source>
        <dbReference type="SAM" id="MobiDB-lite"/>
    </source>
</evidence>
<feature type="non-terminal residue" evidence="2">
    <location>
        <position position="72"/>
    </location>
</feature>
<accession>A0AAD8AD68</accession>
<gene>
    <name evidence="2" type="ORF">L9F63_012028</name>
</gene>
<keyword evidence="3" id="KW-1185">Reference proteome</keyword>
<feature type="compositionally biased region" description="Polar residues" evidence="1">
    <location>
        <begin position="1"/>
        <end position="15"/>
    </location>
</feature>
<reference evidence="2" key="1">
    <citation type="journal article" date="2023" name="IScience">
        <title>Live-bearing cockroach genome reveals convergent evolutionary mechanisms linked to viviparity in insects and beyond.</title>
        <authorList>
            <person name="Fouks B."/>
            <person name="Harrison M.C."/>
            <person name="Mikhailova A.A."/>
            <person name="Marchal E."/>
            <person name="English S."/>
            <person name="Carruthers M."/>
            <person name="Jennings E.C."/>
            <person name="Chiamaka E.L."/>
            <person name="Frigard R.A."/>
            <person name="Pippel M."/>
            <person name="Attardo G.M."/>
            <person name="Benoit J.B."/>
            <person name="Bornberg-Bauer E."/>
            <person name="Tobe S.S."/>
        </authorList>
    </citation>
    <scope>NUCLEOTIDE SEQUENCE</scope>
    <source>
        <strain evidence="2">Stay&amp;Tobe</strain>
    </source>
</reference>
<evidence type="ECO:0000313" key="2">
    <source>
        <dbReference type="EMBL" id="KAJ9596958.1"/>
    </source>
</evidence>
<dbReference type="EMBL" id="JASPKZ010001953">
    <property type="protein sequence ID" value="KAJ9596958.1"/>
    <property type="molecule type" value="Genomic_DNA"/>
</dbReference>